<protein>
    <submittedName>
        <fullName evidence="1">Uncharacterized protein</fullName>
    </submittedName>
</protein>
<sequence>MKYPPFDIAIRLIHVVRYIKGQLIDCPLCIASLEAQLQHNIIQALSGPKLEIPSKVSPHSDPQVIEVNSRQTERENKCLQKTFVPIQNRHKVGDRVLVMKIGKSKLQPEKLDPAIILKVNKNNTYLVQGLGKCKQDKVLHHDCLRPCKARLKQCETVLPITEQQLVQYGAQAPDNLPENLPPEEANL</sequence>
<comment type="caution">
    <text evidence="1">The sequence shown here is derived from an EMBL/GenBank/DDBJ whole genome shotgun (WGS) entry which is preliminary data.</text>
</comment>
<proteinExistence type="predicted"/>
<reference evidence="1" key="1">
    <citation type="submission" date="2022-04" db="EMBL/GenBank/DDBJ databases">
        <title>Genome of the entomopathogenic fungus Entomophthora muscae.</title>
        <authorList>
            <person name="Elya C."/>
            <person name="Lovett B.R."/>
            <person name="Lee E."/>
            <person name="Macias A.M."/>
            <person name="Hajek A.E."/>
            <person name="De Bivort B.L."/>
            <person name="Kasson M.T."/>
            <person name="De Fine Licht H.H."/>
            <person name="Stajich J.E."/>
        </authorList>
    </citation>
    <scope>NUCLEOTIDE SEQUENCE</scope>
    <source>
        <strain evidence="1">Berkeley</strain>
    </source>
</reference>
<dbReference type="Proteomes" id="UP001165960">
    <property type="component" value="Unassembled WGS sequence"/>
</dbReference>
<evidence type="ECO:0000313" key="2">
    <source>
        <dbReference type="Proteomes" id="UP001165960"/>
    </source>
</evidence>
<dbReference type="EMBL" id="QTSX02006398">
    <property type="protein sequence ID" value="KAJ9055466.1"/>
    <property type="molecule type" value="Genomic_DNA"/>
</dbReference>
<name>A0ACC2RZI7_9FUNG</name>
<keyword evidence="2" id="KW-1185">Reference proteome</keyword>
<organism evidence="1 2">
    <name type="scientific">Entomophthora muscae</name>
    <dbReference type="NCBI Taxonomy" id="34485"/>
    <lineage>
        <taxon>Eukaryota</taxon>
        <taxon>Fungi</taxon>
        <taxon>Fungi incertae sedis</taxon>
        <taxon>Zoopagomycota</taxon>
        <taxon>Entomophthoromycotina</taxon>
        <taxon>Entomophthoromycetes</taxon>
        <taxon>Entomophthorales</taxon>
        <taxon>Entomophthoraceae</taxon>
        <taxon>Entomophthora</taxon>
    </lineage>
</organism>
<accession>A0ACC2RZI7</accession>
<evidence type="ECO:0000313" key="1">
    <source>
        <dbReference type="EMBL" id="KAJ9055466.1"/>
    </source>
</evidence>
<gene>
    <name evidence="1" type="ORF">DSO57_1003546</name>
</gene>